<feature type="region of interest" description="Disordered" evidence="1">
    <location>
        <begin position="205"/>
        <end position="288"/>
    </location>
</feature>
<dbReference type="AlphaFoldDB" id="A0A0L0G018"/>
<dbReference type="EMBL" id="KQ242020">
    <property type="protein sequence ID" value="KNC81558.1"/>
    <property type="molecule type" value="Genomic_DNA"/>
</dbReference>
<feature type="compositionally biased region" description="Polar residues" evidence="1">
    <location>
        <begin position="339"/>
        <end position="353"/>
    </location>
</feature>
<proteinExistence type="predicted"/>
<evidence type="ECO:0000313" key="2">
    <source>
        <dbReference type="EMBL" id="KNC81558.1"/>
    </source>
</evidence>
<keyword evidence="3" id="KW-1185">Reference proteome</keyword>
<feature type="compositionally biased region" description="Low complexity" evidence="1">
    <location>
        <begin position="368"/>
        <end position="379"/>
    </location>
</feature>
<feature type="non-terminal residue" evidence="2">
    <location>
        <position position="406"/>
    </location>
</feature>
<feature type="compositionally biased region" description="Polar residues" evidence="1">
    <location>
        <begin position="205"/>
        <end position="254"/>
    </location>
</feature>
<protein>
    <submittedName>
        <fullName evidence="2">Uncharacterized protein</fullName>
    </submittedName>
</protein>
<evidence type="ECO:0000313" key="3">
    <source>
        <dbReference type="Proteomes" id="UP000054560"/>
    </source>
</evidence>
<feature type="compositionally biased region" description="Polar residues" evidence="1">
    <location>
        <begin position="316"/>
        <end position="326"/>
    </location>
</feature>
<feature type="region of interest" description="Disordered" evidence="1">
    <location>
        <begin position="119"/>
        <end position="177"/>
    </location>
</feature>
<feature type="compositionally biased region" description="Basic and acidic residues" evidence="1">
    <location>
        <begin position="71"/>
        <end position="85"/>
    </location>
</feature>
<gene>
    <name evidence="2" type="ORF">SARC_06115</name>
</gene>
<feature type="region of interest" description="Disordered" evidence="1">
    <location>
        <begin position="304"/>
        <end position="379"/>
    </location>
</feature>
<feature type="compositionally biased region" description="Low complexity" evidence="1">
    <location>
        <begin position="255"/>
        <end position="264"/>
    </location>
</feature>
<accession>A0A0L0G018</accession>
<feature type="compositionally biased region" description="Polar residues" evidence="1">
    <location>
        <begin position="119"/>
        <end position="144"/>
    </location>
</feature>
<organism evidence="2 3">
    <name type="scientific">Sphaeroforma arctica JP610</name>
    <dbReference type="NCBI Taxonomy" id="667725"/>
    <lineage>
        <taxon>Eukaryota</taxon>
        <taxon>Ichthyosporea</taxon>
        <taxon>Ichthyophonida</taxon>
        <taxon>Sphaeroforma</taxon>
    </lineage>
</organism>
<dbReference type="RefSeq" id="XP_014155460.1">
    <property type="nucleotide sequence ID" value="XM_014299985.1"/>
</dbReference>
<sequence length="406" mass="43716">MASTGEGGGGGVLSLLEAGGHFEHTPHATSHSKAQSHPEEAAHEIAPSQAQSVHMQHATPHTQTQTLTQRNQRDAAGEQTHRPSSSEDISNVHAHVHSSNAHAASPIQDTYAVVGSGNANAHSMSQKQIHASDSIPQVPASHTKQQQQQQQHQHVGKNTHAKAKAGPTAGFNGSTNAVNPTHTVPHNAHGDANVEMLMDMQSGGFHTNATKKSQGSGTNANASHSTNGKAHANTKMNTPAHQSQHTQHMQHVQYTNTNANTNSNTHERASVSYQDSGVAVPSHADNERDDDIRAHYNAVHTSAGNTARAHPHAHTQAPNMYHTQGQPIHHTQGPAYAYGQQQRPQSHMQQAGMHNTHPHQAHPPPPQQHNQQQLVQQQQLAAHIMIQPSYSSETYDVNKRSNIIAQ</sequence>
<dbReference type="Proteomes" id="UP000054560">
    <property type="component" value="Unassembled WGS sequence"/>
</dbReference>
<dbReference type="GeneID" id="25906619"/>
<reference evidence="2 3" key="1">
    <citation type="submission" date="2011-02" db="EMBL/GenBank/DDBJ databases">
        <title>The Genome Sequence of Sphaeroforma arctica JP610.</title>
        <authorList>
            <consortium name="The Broad Institute Genome Sequencing Platform"/>
            <person name="Russ C."/>
            <person name="Cuomo C."/>
            <person name="Young S.K."/>
            <person name="Zeng Q."/>
            <person name="Gargeya S."/>
            <person name="Alvarado L."/>
            <person name="Berlin A."/>
            <person name="Chapman S.B."/>
            <person name="Chen Z."/>
            <person name="Freedman E."/>
            <person name="Gellesch M."/>
            <person name="Goldberg J."/>
            <person name="Griggs A."/>
            <person name="Gujja S."/>
            <person name="Heilman E."/>
            <person name="Heiman D."/>
            <person name="Howarth C."/>
            <person name="Mehta T."/>
            <person name="Neiman D."/>
            <person name="Pearson M."/>
            <person name="Roberts A."/>
            <person name="Saif S."/>
            <person name="Shea T."/>
            <person name="Shenoy N."/>
            <person name="Sisk P."/>
            <person name="Stolte C."/>
            <person name="Sykes S."/>
            <person name="White J."/>
            <person name="Yandava C."/>
            <person name="Burger G."/>
            <person name="Gray M.W."/>
            <person name="Holland P.W.H."/>
            <person name="King N."/>
            <person name="Lang F.B.F."/>
            <person name="Roger A.J."/>
            <person name="Ruiz-Trillo I."/>
            <person name="Haas B."/>
            <person name="Nusbaum C."/>
            <person name="Birren B."/>
        </authorList>
    </citation>
    <scope>NUCLEOTIDE SEQUENCE [LARGE SCALE GENOMIC DNA]</scope>
    <source>
        <strain evidence="2 3">JP610</strain>
    </source>
</reference>
<feature type="compositionally biased region" description="Basic residues" evidence="1">
    <location>
        <begin position="154"/>
        <end position="163"/>
    </location>
</feature>
<feature type="region of interest" description="Disordered" evidence="1">
    <location>
        <begin position="22"/>
        <end position="87"/>
    </location>
</feature>
<evidence type="ECO:0000256" key="1">
    <source>
        <dbReference type="SAM" id="MobiDB-lite"/>
    </source>
</evidence>
<name>A0A0L0G018_9EUKA</name>